<comment type="caution">
    <text evidence="1">The sequence shown here is derived from an EMBL/GenBank/DDBJ whole genome shotgun (WGS) entry which is preliminary data.</text>
</comment>
<protein>
    <recommendedName>
        <fullName evidence="3">DNA-binding protein</fullName>
    </recommendedName>
</protein>
<organism evidence="1 2">
    <name type="scientific">Fuscovulum blasticum DSM 2131</name>
    <dbReference type="NCBI Taxonomy" id="1188250"/>
    <lineage>
        <taxon>Bacteria</taxon>
        <taxon>Pseudomonadati</taxon>
        <taxon>Pseudomonadota</taxon>
        <taxon>Alphaproteobacteria</taxon>
        <taxon>Rhodobacterales</taxon>
        <taxon>Paracoccaceae</taxon>
        <taxon>Pseudogemmobacter</taxon>
    </lineage>
</organism>
<evidence type="ECO:0000313" key="1">
    <source>
        <dbReference type="EMBL" id="PTE15966.1"/>
    </source>
</evidence>
<gene>
    <name evidence="1" type="ORF">C5F44_02700</name>
</gene>
<dbReference type="RefSeq" id="WP_107671975.1">
    <property type="nucleotide sequence ID" value="NZ_PZKE01000002.1"/>
</dbReference>
<reference evidence="1 2" key="1">
    <citation type="submission" date="2018-03" db="EMBL/GenBank/DDBJ databases">
        <title>Rhodobacter blasticus.</title>
        <authorList>
            <person name="Meyer T.E."/>
            <person name="Miller S."/>
            <person name="Lodha T."/>
            <person name="Gandham S."/>
            <person name="Chintalapati S."/>
            <person name="Chintalapati V.R."/>
        </authorList>
    </citation>
    <scope>NUCLEOTIDE SEQUENCE [LARGE SCALE GENOMIC DNA]</scope>
    <source>
        <strain evidence="1 2">DSM 2131</strain>
    </source>
</reference>
<sequence length="82" mass="9050">MSTEAIIRIAETFARHLGLTLSTVSTYAANDGKWLSGLKTGSSCTLRKAAVVTCWFSENWPADLEWPRDVPRPAIQKKEKAA</sequence>
<evidence type="ECO:0008006" key="3">
    <source>
        <dbReference type="Google" id="ProtNLM"/>
    </source>
</evidence>
<dbReference type="EMBL" id="PZKE01000002">
    <property type="protein sequence ID" value="PTE15966.1"/>
    <property type="molecule type" value="Genomic_DNA"/>
</dbReference>
<accession>A0A2T4JDJ4</accession>
<keyword evidence="2" id="KW-1185">Reference proteome</keyword>
<proteinExistence type="predicted"/>
<dbReference type="Proteomes" id="UP000241362">
    <property type="component" value="Unassembled WGS sequence"/>
</dbReference>
<dbReference type="AlphaFoldDB" id="A0A2T4JDJ4"/>
<name>A0A2T4JDJ4_FUSBL</name>
<evidence type="ECO:0000313" key="2">
    <source>
        <dbReference type="Proteomes" id="UP000241362"/>
    </source>
</evidence>